<dbReference type="AlphaFoldDB" id="A0A8H5GJB2"/>
<reference evidence="2 3" key="1">
    <citation type="journal article" date="2020" name="ISME J.">
        <title>Uncovering the hidden diversity of litter-decomposition mechanisms in mushroom-forming fungi.</title>
        <authorList>
            <person name="Floudas D."/>
            <person name="Bentzer J."/>
            <person name="Ahren D."/>
            <person name="Johansson T."/>
            <person name="Persson P."/>
            <person name="Tunlid A."/>
        </authorList>
    </citation>
    <scope>NUCLEOTIDE SEQUENCE [LARGE SCALE GENOMIC DNA]</scope>
    <source>
        <strain evidence="2 3">CBS 406.79</strain>
    </source>
</reference>
<gene>
    <name evidence="2" type="ORF">D9757_010928</name>
</gene>
<accession>A0A8H5GJB2</accession>
<evidence type="ECO:0000313" key="2">
    <source>
        <dbReference type="EMBL" id="KAF5366136.1"/>
    </source>
</evidence>
<dbReference type="EMBL" id="JAACJN010000156">
    <property type="protein sequence ID" value="KAF5366136.1"/>
    <property type="molecule type" value="Genomic_DNA"/>
</dbReference>
<feature type="region of interest" description="Disordered" evidence="1">
    <location>
        <begin position="145"/>
        <end position="167"/>
    </location>
</feature>
<evidence type="ECO:0000256" key="1">
    <source>
        <dbReference type="SAM" id="MobiDB-lite"/>
    </source>
</evidence>
<dbReference type="Proteomes" id="UP000518752">
    <property type="component" value="Unassembled WGS sequence"/>
</dbReference>
<comment type="caution">
    <text evidence="2">The sequence shown here is derived from an EMBL/GenBank/DDBJ whole genome shotgun (WGS) entry which is preliminary data.</text>
</comment>
<feature type="compositionally biased region" description="Low complexity" evidence="1">
    <location>
        <begin position="155"/>
        <end position="167"/>
    </location>
</feature>
<sequence length="167" mass="17869">MSLSTSSILPPLRPIAAPVPIRLPGIEHIHSLNDHQCLSRRFPYASAPPSRKSSSSSSVTNESRSPSPPFSGSVSPSPSLTTNQGLHPLMRLVPSDMAHAEAVVVVPPPGSANPKPMLLIGPALKLVNHPKRQIARGARIFPYRRDTRPSLSRKTSWSSTATSDSSC</sequence>
<dbReference type="OrthoDB" id="3267542at2759"/>
<protein>
    <submittedName>
        <fullName evidence="2">Uncharacterized protein</fullName>
    </submittedName>
</protein>
<feature type="compositionally biased region" description="Low complexity" evidence="1">
    <location>
        <begin position="47"/>
        <end position="79"/>
    </location>
</feature>
<organism evidence="2 3">
    <name type="scientific">Collybiopsis confluens</name>
    <dbReference type="NCBI Taxonomy" id="2823264"/>
    <lineage>
        <taxon>Eukaryota</taxon>
        <taxon>Fungi</taxon>
        <taxon>Dikarya</taxon>
        <taxon>Basidiomycota</taxon>
        <taxon>Agaricomycotina</taxon>
        <taxon>Agaricomycetes</taxon>
        <taxon>Agaricomycetidae</taxon>
        <taxon>Agaricales</taxon>
        <taxon>Marasmiineae</taxon>
        <taxon>Omphalotaceae</taxon>
        <taxon>Collybiopsis</taxon>
    </lineage>
</organism>
<evidence type="ECO:0000313" key="3">
    <source>
        <dbReference type="Proteomes" id="UP000518752"/>
    </source>
</evidence>
<proteinExistence type="predicted"/>
<feature type="region of interest" description="Disordered" evidence="1">
    <location>
        <begin position="42"/>
        <end position="92"/>
    </location>
</feature>
<name>A0A8H5GJB2_9AGAR</name>
<keyword evidence="3" id="KW-1185">Reference proteome</keyword>